<dbReference type="CDD" id="cd03134">
    <property type="entry name" value="GATase1_PfpI_like"/>
    <property type="match status" value="1"/>
</dbReference>
<comment type="similarity">
    <text evidence="1">Belongs to the peptidase C56 family.</text>
</comment>
<dbReference type="InterPro" id="IPR029062">
    <property type="entry name" value="Class_I_gatase-like"/>
</dbReference>
<dbReference type="Proteomes" id="UP000249229">
    <property type="component" value="Unassembled WGS sequence"/>
</dbReference>
<feature type="domain" description="DJ-1/PfpI" evidence="2">
    <location>
        <begin position="8"/>
        <end position="175"/>
    </location>
</feature>
<evidence type="ECO:0000259" key="2">
    <source>
        <dbReference type="Pfam" id="PF01965"/>
    </source>
</evidence>
<dbReference type="InterPro" id="IPR006286">
    <property type="entry name" value="C56_PfpI-like"/>
</dbReference>
<dbReference type="PROSITE" id="PS51276">
    <property type="entry name" value="PEPTIDASE_C56_PFPI"/>
    <property type="match status" value="1"/>
</dbReference>
<dbReference type="Pfam" id="PF01965">
    <property type="entry name" value="DJ-1_PfpI"/>
    <property type="match status" value="1"/>
</dbReference>
<proteinExistence type="inferred from homology"/>
<gene>
    <name evidence="3" type="ORF">DI544_10650</name>
</gene>
<sequence length="185" mass="19915">MADLSQARVLMIAADGFETVELFEPRKALEEAGATVTLASIGREPIQGMKGDINKAETATPDLTLDEVAVEDYDALVLPGGVANPDKLRVEDRAVEIVQQFMDEDKIVAAICHAPWLLAEADVIDGRRVTGFVSIRTDLENAGAEVDDEEVVIDDNLITSRKPDDIPAFNKAIIAALAEELADAD</sequence>
<dbReference type="NCBIfam" id="TIGR01382">
    <property type="entry name" value="PfpI"/>
    <property type="match status" value="1"/>
</dbReference>
<dbReference type="SUPFAM" id="SSF52317">
    <property type="entry name" value="Class I glutamine amidotransferase-like"/>
    <property type="match status" value="1"/>
</dbReference>
<dbReference type="PANTHER" id="PTHR42733">
    <property type="entry name" value="DJ-1 PROTEIN"/>
    <property type="match status" value="1"/>
</dbReference>
<organism evidence="3 4">
    <name type="scientific">Sphingomonas taxi</name>
    <dbReference type="NCBI Taxonomy" id="1549858"/>
    <lineage>
        <taxon>Bacteria</taxon>
        <taxon>Pseudomonadati</taxon>
        <taxon>Pseudomonadota</taxon>
        <taxon>Alphaproteobacteria</taxon>
        <taxon>Sphingomonadales</taxon>
        <taxon>Sphingomonadaceae</taxon>
        <taxon>Sphingomonas</taxon>
    </lineage>
</organism>
<dbReference type="InterPro" id="IPR002818">
    <property type="entry name" value="DJ-1/PfpI"/>
</dbReference>
<dbReference type="Gene3D" id="3.40.50.880">
    <property type="match status" value="1"/>
</dbReference>
<dbReference type="EMBL" id="QFQI01000008">
    <property type="protein sequence ID" value="PZQ59589.1"/>
    <property type="molecule type" value="Genomic_DNA"/>
</dbReference>
<evidence type="ECO:0000256" key="1">
    <source>
        <dbReference type="ARBA" id="ARBA00008542"/>
    </source>
</evidence>
<protein>
    <submittedName>
        <fullName evidence="3">Peptidase C56</fullName>
    </submittedName>
</protein>
<comment type="caution">
    <text evidence="3">The sequence shown here is derived from an EMBL/GenBank/DDBJ whole genome shotgun (WGS) entry which is preliminary data.</text>
</comment>
<reference evidence="3 4" key="1">
    <citation type="submission" date="2017-08" db="EMBL/GenBank/DDBJ databases">
        <title>Infants hospitalized years apart are colonized by the same room-sourced microbial strains.</title>
        <authorList>
            <person name="Brooks B."/>
            <person name="Olm M.R."/>
            <person name="Firek B.A."/>
            <person name="Baker R."/>
            <person name="Thomas B.C."/>
            <person name="Morowitz M.J."/>
            <person name="Banfield J.F."/>
        </authorList>
    </citation>
    <scope>NUCLEOTIDE SEQUENCE [LARGE SCALE GENOMIC DNA]</scope>
    <source>
        <strain evidence="3">S2_005_001_R1_22</strain>
    </source>
</reference>
<dbReference type="PANTHER" id="PTHR42733:SF12">
    <property type="entry name" value="PROTEINASE"/>
    <property type="match status" value="1"/>
</dbReference>
<dbReference type="AlphaFoldDB" id="A0A2W5P622"/>
<evidence type="ECO:0000313" key="3">
    <source>
        <dbReference type="EMBL" id="PZQ59589.1"/>
    </source>
</evidence>
<accession>A0A2W5P622</accession>
<evidence type="ECO:0000313" key="4">
    <source>
        <dbReference type="Proteomes" id="UP000249229"/>
    </source>
</evidence>
<name>A0A2W5P622_9SPHN</name>